<dbReference type="PANTHER" id="PTHR16222:SF24">
    <property type="entry name" value="ADP-RIBOSYLHYDROLASE ARH3"/>
    <property type="match status" value="1"/>
</dbReference>
<evidence type="ECO:0000313" key="5">
    <source>
        <dbReference type="Proteomes" id="UP000677804"/>
    </source>
</evidence>
<evidence type="ECO:0000259" key="3">
    <source>
        <dbReference type="Pfam" id="PF22553"/>
    </source>
</evidence>
<proteinExistence type="inferred from homology"/>
<keyword evidence="2" id="KW-0378">Hydrolase</keyword>
<reference evidence="4 5" key="1">
    <citation type="submission" date="2021-05" db="EMBL/GenBank/DDBJ databases">
        <title>Novel species in genus Cellulomonas.</title>
        <authorList>
            <person name="Zhang G."/>
        </authorList>
    </citation>
    <scope>NUCLEOTIDE SEQUENCE [LARGE SCALE GENOMIC DNA]</scope>
    <source>
        <strain evidence="5">zg-ZUI222</strain>
    </source>
</reference>
<dbReference type="Pfam" id="PF03747">
    <property type="entry name" value="ADP_ribosyl_GH"/>
    <property type="match status" value="1"/>
</dbReference>
<dbReference type="InterPro" id="IPR054445">
    <property type="entry name" value="T3SS_chaperone_dom"/>
</dbReference>
<dbReference type="Pfam" id="PF22553">
    <property type="entry name" value="TY-Chap2"/>
    <property type="match status" value="1"/>
</dbReference>
<organism evidence="4 5">
    <name type="scientific">Cellulomonas wangleii</name>
    <dbReference type="NCBI Taxonomy" id="2816956"/>
    <lineage>
        <taxon>Bacteria</taxon>
        <taxon>Bacillati</taxon>
        <taxon>Actinomycetota</taxon>
        <taxon>Actinomycetes</taxon>
        <taxon>Micrococcales</taxon>
        <taxon>Cellulomonadaceae</taxon>
        <taxon>Cellulomonas</taxon>
    </lineage>
</organism>
<dbReference type="InterPro" id="IPR029021">
    <property type="entry name" value="Prot-tyrosine_phosphatase-like"/>
</dbReference>
<dbReference type="InterPro" id="IPR050792">
    <property type="entry name" value="ADP-ribosylglycohydrolase"/>
</dbReference>
<sequence>MMKLTPVQIDRAVGALLGSAAGDALGAGYEFGPPLPDDAPVVMKGGGGFGWEPGEWTDDTSMAIPIAQVLADGGSLDDEGALDRIVAAWFAWAAEAKDVGKQTSMLMRAMRTPSAAAARQAASAQYLREPDRSGGNGTLMRTGPVALGYLDDGAERALANAARAVSDLTHGDPDAGDACVLWSLAIRHAIRTGEIDLVGQLAHLPAARRERWAAVIAEAESSQPRDFPKNGWVVQALQGAWSAIHHGDGLVDVLERAVRGGKDTDTVAAIAGALVGAAYGGTAVPARWRRILHGWPGINTRGLVELGALAVRGGQPDSLGWPVAPQLSGTGVRTLVTHPHDEGVVLASLDGLVRLPDDVTTVVSMCRVGRRQTSREHVEFWLVDQDGANADVDAVLIDAADTIAELRAQGQRVALHCVEARSRTSAVAAVYAIRHRGVPKTEALAALEATLPDYEPKQFLLDAVGRIAENVAGEGDEETGPESTEPALRFTIAQSWWIASELARRNGLEVYEDQPCGYDVLGVRRAGTSGGGASLEMNRGGRLHIHPAHTGWMTWQEVLAQPDPHAVVRRAEKTMGLSPQPHQKTTRRSLTYRVIARALAGAVDDRHPWDVRIGFQVGEDLSEDFFYGLESSHPAAVAHARTLTSSTGDVEARRHLWILGHNLRRSGERHVAAVLSDDARVFLAGDAEPIDLMALYRKRGHRLGLVVAEALGAVLP</sequence>
<accession>A0ABX8D8L4</accession>
<evidence type="ECO:0000256" key="1">
    <source>
        <dbReference type="ARBA" id="ARBA00010702"/>
    </source>
</evidence>
<dbReference type="Proteomes" id="UP000677804">
    <property type="component" value="Chromosome"/>
</dbReference>
<dbReference type="Gene3D" id="3.90.190.10">
    <property type="entry name" value="Protein tyrosine phosphatase superfamily"/>
    <property type="match status" value="1"/>
</dbReference>
<dbReference type="SUPFAM" id="SSF52799">
    <property type="entry name" value="(Phosphotyrosine protein) phosphatases II"/>
    <property type="match status" value="1"/>
</dbReference>
<gene>
    <name evidence="4" type="ORF">KG103_17055</name>
</gene>
<evidence type="ECO:0000313" key="4">
    <source>
        <dbReference type="EMBL" id="QVI62097.1"/>
    </source>
</evidence>
<dbReference type="SUPFAM" id="SSF101478">
    <property type="entry name" value="ADP-ribosylglycohydrolase"/>
    <property type="match status" value="1"/>
</dbReference>
<dbReference type="PANTHER" id="PTHR16222">
    <property type="entry name" value="ADP-RIBOSYLGLYCOHYDROLASE"/>
    <property type="match status" value="1"/>
</dbReference>
<keyword evidence="5" id="KW-1185">Reference proteome</keyword>
<dbReference type="Gene3D" id="1.10.4080.10">
    <property type="entry name" value="ADP-ribosylation/Crystallin J1"/>
    <property type="match status" value="1"/>
</dbReference>
<evidence type="ECO:0000256" key="2">
    <source>
        <dbReference type="ARBA" id="ARBA00022801"/>
    </source>
</evidence>
<protein>
    <submittedName>
        <fullName evidence="4">ADP-ribosylglycohydrolase family protein</fullName>
    </submittedName>
</protein>
<name>A0ABX8D8L4_9CELL</name>
<dbReference type="RefSeq" id="WP_213319944.1">
    <property type="nucleotide sequence ID" value="NZ_CP074405.1"/>
</dbReference>
<dbReference type="InterPro" id="IPR005502">
    <property type="entry name" value="Ribosyl_crysJ1"/>
</dbReference>
<dbReference type="InterPro" id="IPR036705">
    <property type="entry name" value="Ribosyl_crysJ1_sf"/>
</dbReference>
<dbReference type="EMBL" id="CP074405">
    <property type="protein sequence ID" value="QVI62097.1"/>
    <property type="molecule type" value="Genomic_DNA"/>
</dbReference>
<feature type="domain" description="T3SS peptide-binding chaperone" evidence="3">
    <location>
        <begin position="493"/>
        <end position="716"/>
    </location>
</feature>
<comment type="similarity">
    <text evidence="1">Belongs to the ADP-ribosylglycohydrolase family.</text>
</comment>